<feature type="non-terminal residue" evidence="3">
    <location>
        <position position="108"/>
    </location>
</feature>
<keyword evidence="1" id="KW-1133">Transmembrane helix</keyword>
<accession>A0A0C9WBE6</accession>
<evidence type="ECO:0000256" key="1">
    <source>
        <dbReference type="SAM" id="Phobius"/>
    </source>
</evidence>
<sequence length="108" mass="11780">YVVAWVCIGIGTVNMIWLWYGWNKNYVGIVYHLVISGLLVSLATMLSALANVYGAGGGIHSRTSKSMFIVTMVVALLFAVLFIACRGIFLLKRLKKNDDQAVGKQLAG</sequence>
<protein>
    <submittedName>
        <fullName evidence="2">Unplaced genomic scaffold scaffold_169, whole genome shotgun sequence</fullName>
    </submittedName>
</protein>
<evidence type="ECO:0000313" key="2">
    <source>
        <dbReference type="EMBL" id="KIJ58050.1"/>
    </source>
</evidence>
<keyword evidence="1" id="KW-0812">Transmembrane</keyword>
<reference evidence="3 4" key="1">
    <citation type="submission" date="2014-04" db="EMBL/GenBank/DDBJ databases">
        <title>Evolutionary Origins and Diversification of the Mycorrhizal Mutualists.</title>
        <authorList>
            <consortium name="DOE Joint Genome Institute"/>
            <consortium name="Mycorrhizal Genomics Consortium"/>
            <person name="Kohler A."/>
            <person name="Kuo A."/>
            <person name="Nagy L.G."/>
            <person name="Floudas D."/>
            <person name="Copeland A."/>
            <person name="Barry K.W."/>
            <person name="Cichocki N."/>
            <person name="Veneault-Fourrey C."/>
            <person name="LaButti K."/>
            <person name="Lindquist E.A."/>
            <person name="Lipzen A."/>
            <person name="Lundell T."/>
            <person name="Morin E."/>
            <person name="Murat C."/>
            <person name="Riley R."/>
            <person name="Ohm R."/>
            <person name="Sun H."/>
            <person name="Tunlid A."/>
            <person name="Henrissat B."/>
            <person name="Grigoriev I.V."/>
            <person name="Hibbett D.S."/>
            <person name="Martin F."/>
        </authorList>
    </citation>
    <scope>NUCLEOTIDE SEQUENCE [LARGE SCALE GENOMIC DNA]</scope>
    <source>
        <strain evidence="3 4">MD-312</strain>
    </source>
</reference>
<dbReference type="EMBL" id="KN839869">
    <property type="protein sequence ID" value="KIJ60742.1"/>
    <property type="molecule type" value="Genomic_DNA"/>
</dbReference>
<evidence type="ECO:0000313" key="4">
    <source>
        <dbReference type="Proteomes" id="UP000053820"/>
    </source>
</evidence>
<evidence type="ECO:0000313" key="3">
    <source>
        <dbReference type="EMBL" id="KIJ60742.1"/>
    </source>
</evidence>
<feature type="transmembrane region" description="Helical" evidence="1">
    <location>
        <begin position="67"/>
        <end position="89"/>
    </location>
</feature>
<feature type="transmembrane region" description="Helical" evidence="1">
    <location>
        <begin position="29"/>
        <end position="55"/>
    </location>
</feature>
<dbReference type="AlphaFoldDB" id="A0A0C9WBE6"/>
<name>A0A0C9WBE6_9AGAM</name>
<organism evidence="3 4">
    <name type="scientific">Hydnomerulius pinastri MD-312</name>
    <dbReference type="NCBI Taxonomy" id="994086"/>
    <lineage>
        <taxon>Eukaryota</taxon>
        <taxon>Fungi</taxon>
        <taxon>Dikarya</taxon>
        <taxon>Basidiomycota</taxon>
        <taxon>Agaricomycotina</taxon>
        <taxon>Agaricomycetes</taxon>
        <taxon>Agaricomycetidae</taxon>
        <taxon>Boletales</taxon>
        <taxon>Boletales incertae sedis</taxon>
        <taxon>Leucogyrophana</taxon>
    </lineage>
</organism>
<keyword evidence="4" id="KW-1185">Reference proteome</keyword>
<gene>
    <name evidence="3" type="ORF">HYDPIDRAFT_57198</name>
    <name evidence="2" type="ORF">HYDPIDRAFT_66169</name>
</gene>
<keyword evidence="1" id="KW-0472">Membrane</keyword>
<dbReference type="EMBL" id="KN840003">
    <property type="protein sequence ID" value="KIJ58050.1"/>
    <property type="molecule type" value="Genomic_DNA"/>
</dbReference>
<feature type="non-terminal residue" evidence="3">
    <location>
        <position position="1"/>
    </location>
</feature>
<dbReference type="HOGENOM" id="CLU_2203215_0_0_1"/>
<proteinExistence type="predicted"/>
<dbReference type="Proteomes" id="UP000053820">
    <property type="component" value="Unassembled WGS sequence"/>
</dbReference>